<keyword evidence="3" id="KW-0812">Transmembrane</keyword>
<dbReference type="PROSITE" id="PS00409">
    <property type="entry name" value="PROKAR_NTER_METHYL"/>
    <property type="match status" value="1"/>
</dbReference>
<dbReference type="InterPro" id="IPR012902">
    <property type="entry name" value="N_methyl_site"/>
</dbReference>
<feature type="transmembrane region" description="Helical" evidence="3">
    <location>
        <begin position="12"/>
        <end position="36"/>
    </location>
</feature>
<dbReference type="Proteomes" id="UP001303532">
    <property type="component" value="Chromosome"/>
</dbReference>
<comment type="subcellular location">
    <subcellularLocation>
        <location evidence="1">Cell surface</location>
    </subcellularLocation>
</comment>
<reference evidence="4 5" key="1">
    <citation type="submission" date="2023-01" db="EMBL/GenBank/DDBJ databases">
        <title>Sporosarcina sp. nov., isolated from Korean tranditional fermented seafood 'Jeotgal'.</title>
        <authorList>
            <person name="Yang A.-I."/>
        </authorList>
    </citation>
    <scope>NUCLEOTIDE SEQUENCE [LARGE SCALE GENOMIC DNA]</scope>
    <source>
        <strain evidence="4 5">B2O-1</strain>
    </source>
</reference>
<evidence type="ECO:0000256" key="2">
    <source>
        <dbReference type="ARBA" id="ARBA00023287"/>
    </source>
</evidence>
<accession>A0ABZ0KU12</accession>
<organism evidence="4 5">
    <name type="scientific">Sporosarcina jeotgali</name>
    <dbReference type="NCBI Taxonomy" id="3020056"/>
    <lineage>
        <taxon>Bacteria</taxon>
        <taxon>Bacillati</taxon>
        <taxon>Bacillota</taxon>
        <taxon>Bacilli</taxon>
        <taxon>Bacillales</taxon>
        <taxon>Caryophanaceae</taxon>
        <taxon>Sporosarcina</taxon>
    </lineage>
</organism>
<evidence type="ECO:0000313" key="5">
    <source>
        <dbReference type="Proteomes" id="UP001303532"/>
    </source>
</evidence>
<sequence>MLNKKNVSHESGLTLIEILASLVILGIVIVSFLSIFSQSALYNKKTDDLNDNTNYAEDLMELFVAYSQKGSSLESVDSILLNGQGFKKVTNLKYNKSTSKGFIEVIFEEQDKIDGYRVTRVIINNYSSGTDKPNSIIESLLYWRTSHE</sequence>
<name>A0ABZ0KU12_9BACL</name>
<evidence type="ECO:0000313" key="4">
    <source>
        <dbReference type="EMBL" id="WOV82948.1"/>
    </source>
</evidence>
<evidence type="ECO:0000256" key="3">
    <source>
        <dbReference type="SAM" id="Phobius"/>
    </source>
</evidence>
<keyword evidence="5" id="KW-1185">Reference proteome</keyword>
<dbReference type="EMBL" id="CP116341">
    <property type="protein sequence ID" value="WOV82948.1"/>
    <property type="molecule type" value="Genomic_DNA"/>
</dbReference>
<evidence type="ECO:0000256" key="1">
    <source>
        <dbReference type="ARBA" id="ARBA00004241"/>
    </source>
</evidence>
<keyword evidence="2" id="KW-0178">Competence</keyword>
<protein>
    <submittedName>
        <fullName evidence="4">Type II secretion system protein</fullName>
    </submittedName>
</protein>
<dbReference type="Pfam" id="PF07963">
    <property type="entry name" value="N_methyl"/>
    <property type="match status" value="1"/>
</dbReference>
<proteinExistence type="predicted"/>
<gene>
    <name evidence="4" type="ORF">PGH26_08325</name>
</gene>
<dbReference type="RefSeq" id="WP_323690620.1">
    <property type="nucleotide sequence ID" value="NZ_CP116341.1"/>
</dbReference>
<keyword evidence="3" id="KW-0472">Membrane</keyword>
<dbReference type="NCBIfam" id="TIGR02532">
    <property type="entry name" value="IV_pilin_GFxxxE"/>
    <property type="match status" value="1"/>
</dbReference>
<keyword evidence="3" id="KW-1133">Transmembrane helix</keyword>